<keyword evidence="1" id="KW-0677">Repeat</keyword>
<feature type="domain" description="DC1" evidence="2">
    <location>
        <begin position="170"/>
        <end position="222"/>
    </location>
</feature>
<organism evidence="3 4">
    <name type="scientific">Carya illinoinensis</name>
    <name type="common">Pecan</name>
    <dbReference type="NCBI Taxonomy" id="32201"/>
    <lineage>
        <taxon>Eukaryota</taxon>
        <taxon>Viridiplantae</taxon>
        <taxon>Streptophyta</taxon>
        <taxon>Embryophyta</taxon>
        <taxon>Tracheophyta</taxon>
        <taxon>Spermatophyta</taxon>
        <taxon>Magnoliopsida</taxon>
        <taxon>eudicotyledons</taxon>
        <taxon>Gunneridae</taxon>
        <taxon>Pentapetalae</taxon>
        <taxon>rosids</taxon>
        <taxon>fabids</taxon>
        <taxon>Fagales</taxon>
        <taxon>Juglandaceae</taxon>
        <taxon>Carya</taxon>
    </lineage>
</organism>
<reference evidence="3" key="1">
    <citation type="submission" date="2020-12" db="EMBL/GenBank/DDBJ databases">
        <title>WGS assembly of Carya illinoinensis cv. Pawnee.</title>
        <authorList>
            <person name="Platts A."/>
            <person name="Shu S."/>
            <person name="Wright S."/>
            <person name="Barry K."/>
            <person name="Edger P."/>
            <person name="Pires J.C."/>
            <person name="Schmutz J."/>
        </authorList>
    </citation>
    <scope>NUCLEOTIDE SEQUENCE</scope>
    <source>
        <tissue evidence="3">Leaf</tissue>
    </source>
</reference>
<feature type="domain" description="DC1" evidence="2">
    <location>
        <begin position="332"/>
        <end position="378"/>
    </location>
</feature>
<dbReference type="Proteomes" id="UP000811609">
    <property type="component" value="Chromosome 13"/>
</dbReference>
<proteinExistence type="predicted"/>
<dbReference type="EMBL" id="CM031821">
    <property type="protein sequence ID" value="KAG6632282.1"/>
    <property type="molecule type" value="Genomic_DNA"/>
</dbReference>
<dbReference type="InterPro" id="IPR053192">
    <property type="entry name" value="Vacuole_Formation_Reg"/>
</dbReference>
<keyword evidence="4" id="KW-1185">Reference proteome</keyword>
<dbReference type="AlphaFoldDB" id="A0A8T1NS20"/>
<comment type="caution">
    <text evidence="3">The sequence shown here is derived from an EMBL/GenBank/DDBJ whole genome shotgun (WGS) entry which is preliminary data.</text>
</comment>
<evidence type="ECO:0000313" key="4">
    <source>
        <dbReference type="Proteomes" id="UP000811609"/>
    </source>
</evidence>
<dbReference type="Pfam" id="PF03107">
    <property type="entry name" value="C1_2"/>
    <property type="match status" value="5"/>
</dbReference>
<feature type="domain" description="DC1" evidence="2">
    <location>
        <begin position="450"/>
        <end position="493"/>
    </location>
</feature>
<dbReference type="EMBL" id="CM031821">
    <property type="protein sequence ID" value="KAG6632281.1"/>
    <property type="molecule type" value="Genomic_DNA"/>
</dbReference>
<accession>A0A8T1NS20</accession>
<evidence type="ECO:0000256" key="1">
    <source>
        <dbReference type="ARBA" id="ARBA00022737"/>
    </source>
</evidence>
<protein>
    <recommendedName>
        <fullName evidence="2">DC1 domain-containing protein</fullName>
    </recommendedName>
</protein>
<sequence length="561" mass="65056">MEIQHFSHEHPLVFIEGIGENEVIVCTGCDEPISDAAYKCSQYCHFFLHKSCTELQREIQHPVHPNHPLVLIASKHRVCGGCCKSSSKSCFFYCCDKCDFNFDIKCASNWQSSPEDGHQHVFVPILKQIQFTCDICGVDHRNYARVCSICQLLVDIYCARLARTVKIAAHKHHFLTLIFCLDNQVKEQDDQVLCQLCFKTVNTKYGAYYCKICGFVAHLKCAKWNLLQQFDNLDSSVYIQYSSMDSIDPETNVTKEISPKEDERTRDLLEEHPFVGRHNFVLTDKKLEDDKLCEVCMQSISSSYYSCATCSGECNIFIHDRCRNLPITKRHFLHRHRLTLSLPDKYIGRTLICNVCKHQRHGFWYRCDECDYNLDIHCSLIPNIIKNEGHQHSLRLAIRPYDEICNGCDSANNTKGKFVCIEPECNFALCFGCAILPLVVKYEYDRHGLLKLTYSVEDDSGEYYCFICEKERNPKQWFYYCGECDFAAHPKCILGEYPYIKYGSTFRTNLHKQHLLTFVRKTQFSPPCDGCNEPFEGMGIECKQCRFTVHLSVRCFRKYGM</sequence>
<gene>
    <name evidence="3" type="ORF">CIPAW_13G148300</name>
</gene>
<evidence type="ECO:0000313" key="3">
    <source>
        <dbReference type="EMBL" id="KAG6632282.1"/>
    </source>
</evidence>
<name>A0A8T1NS20_CARIL</name>
<dbReference type="PANTHER" id="PTHR32410">
    <property type="entry name" value="CYSTEINE/HISTIDINE-RICH C1 DOMAIN FAMILY PROTEIN"/>
    <property type="match status" value="1"/>
</dbReference>
<feature type="domain" description="DC1" evidence="2">
    <location>
        <begin position="62"/>
        <end position="107"/>
    </location>
</feature>
<dbReference type="PANTHER" id="PTHR32410:SF216">
    <property type="entry name" value="PHORBOL-ESTER_DAG-TYPE DOMAIN-CONTAINING PROTEIN"/>
    <property type="match status" value="1"/>
</dbReference>
<feature type="domain" description="DC1" evidence="2">
    <location>
        <begin position="6"/>
        <end position="52"/>
    </location>
</feature>
<evidence type="ECO:0000259" key="2">
    <source>
        <dbReference type="Pfam" id="PF03107"/>
    </source>
</evidence>
<dbReference type="InterPro" id="IPR004146">
    <property type="entry name" value="DC1"/>
</dbReference>